<accession>A0A484CSV6</accession>
<sequence length="315" mass="34194">MKFASAFAQLANINIDSGGTSSGARDYSFHSGLVFQQSLLCVPTYCAGGGHTTTSPFLNSDPIMRLLVRVCLIATLLVCYVLLSCALEHEKRNSEEFQSPDKNAESNIKVMRNYTTANDGRRKAAAPRKKKTGSKRASMGPKSDITCTRMGGICQSGRYICQGRYLKDKCSGAPTRQCCMPVAAWSVLCAGHHNNRVRACDTHGCGAFNSNRGNYLHKAVDLVCDDYGIVSAPFSGSLAGPVSRKEPAGNQFDGVKLVNDVHCVKIFNIRPYRYMGPVAQGEALGYLLPLQDRFSGITSHLELQMCDGTDPSPFI</sequence>
<keyword evidence="4" id="KW-1015">Disulfide bond</keyword>
<keyword evidence="1" id="KW-0479">Metal-binding</keyword>
<name>A0A484CSV6_PERFV</name>
<gene>
    <name evidence="7" type="ORF">EPR50_G00139860</name>
</gene>
<evidence type="ECO:0000256" key="4">
    <source>
        <dbReference type="ARBA" id="ARBA00023157"/>
    </source>
</evidence>
<dbReference type="InterPro" id="IPR008663">
    <property type="entry name" value="LECT2"/>
</dbReference>
<keyword evidence="8" id="KW-1185">Reference proteome</keyword>
<evidence type="ECO:0000313" key="8">
    <source>
        <dbReference type="Proteomes" id="UP000295070"/>
    </source>
</evidence>
<evidence type="ECO:0000256" key="5">
    <source>
        <dbReference type="ARBA" id="ARBA00024361"/>
    </source>
</evidence>
<evidence type="ECO:0000313" key="7">
    <source>
        <dbReference type="EMBL" id="TDH05078.1"/>
    </source>
</evidence>
<evidence type="ECO:0000256" key="3">
    <source>
        <dbReference type="ARBA" id="ARBA00022833"/>
    </source>
</evidence>
<keyword evidence="3" id="KW-0862">Zinc</keyword>
<dbReference type="PANTHER" id="PTHR11329">
    <property type="entry name" value="LEUKOCYTE CELL-DERIVED CHEMOTAXIN 2"/>
    <property type="match status" value="1"/>
</dbReference>
<feature type="compositionally biased region" description="Basic residues" evidence="6">
    <location>
        <begin position="123"/>
        <end position="134"/>
    </location>
</feature>
<comment type="similarity">
    <text evidence="5">Belongs to the LECT2/MIM-1 family.</text>
</comment>
<dbReference type="InterPro" id="IPR011055">
    <property type="entry name" value="Dup_hybrid_motif"/>
</dbReference>
<feature type="region of interest" description="Disordered" evidence="6">
    <location>
        <begin position="118"/>
        <end position="143"/>
    </location>
</feature>
<comment type="caution">
    <text evidence="7">The sequence shown here is derived from an EMBL/GenBank/DDBJ whole genome shotgun (WGS) entry which is preliminary data.</text>
</comment>
<dbReference type="PANTHER" id="PTHR11329:SF0">
    <property type="entry name" value="LEUKOCYTE CELL-DERIVED CHEMOTAXIN-2"/>
    <property type="match status" value="1"/>
</dbReference>
<reference evidence="7 8" key="1">
    <citation type="submission" date="2019-01" db="EMBL/GenBank/DDBJ databases">
        <title>A chromosome-scale genome assembly of the yellow perch, Perca flavescens.</title>
        <authorList>
            <person name="Feron R."/>
            <person name="Morvezen R."/>
            <person name="Bestin A."/>
            <person name="Haffray P."/>
            <person name="Klopp C."/>
            <person name="Zahm M."/>
            <person name="Cabau C."/>
            <person name="Roques C."/>
            <person name="Donnadieu C."/>
            <person name="Bouchez O."/>
            <person name="Christie M."/>
            <person name="Larson W."/>
            <person name="Guiguen Y."/>
        </authorList>
    </citation>
    <scope>NUCLEOTIDE SEQUENCE [LARGE SCALE GENOMIC DNA]</scope>
    <source>
        <strain evidence="7">YP-PL-M2</strain>
        <tissue evidence="7">Blood</tissue>
    </source>
</reference>
<keyword evidence="2" id="KW-0732">Signal</keyword>
<dbReference type="EMBL" id="SCKG01000013">
    <property type="protein sequence ID" value="TDH05078.1"/>
    <property type="molecule type" value="Genomic_DNA"/>
</dbReference>
<evidence type="ECO:0000256" key="2">
    <source>
        <dbReference type="ARBA" id="ARBA00022729"/>
    </source>
</evidence>
<dbReference type="AlphaFoldDB" id="A0A484CSV6"/>
<organism evidence="7 8">
    <name type="scientific">Perca flavescens</name>
    <name type="common">American yellow perch</name>
    <name type="synonym">Morone flavescens</name>
    <dbReference type="NCBI Taxonomy" id="8167"/>
    <lineage>
        <taxon>Eukaryota</taxon>
        <taxon>Metazoa</taxon>
        <taxon>Chordata</taxon>
        <taxon>Craniata</taxon>
        <taxon>Vertebrata</taxon>
        <taxon>Euteleostomi</taxon>
        <taxon>Actinopterygii</taxon>
        <taxon>Neopterygii</taxon>
        <taxon>Teleostei</taxon>
        <taxon>Neoteleostei</taxon>
        <taxon>Acanthomorphata</taxon>
        <taxon>Eupercaria</taxon>
        <taxon>Perciformes</taxon>
        <taxon>Percoidei</taxon>
        <taxon>Percidae</taxon>
        <taxon>Percinae</taxon>
        <taxon>Perca</taxon>
    </lineage>
</organism>
<evidence type="ECO:0000256" key="6">
    <source>
        <dbReference type="SAM" id="MobiDB-lite"/>
    </source>
</evidence>
<dbReference type="Proteomes" id="UP000295070">
    <property type="component" value="Chromosome 13"/>
</dbReference>
<proteinExistence type="inferred from homology"/>
<dbReference type="Gene3D" id="2.70.70.10">
    <property type="entry name" value="Glucose Permease (Domain IIA)"/>
    <property type="match status" value="1"/>
</dbReference>
<dbReference type="GO" id="GO:0046872">
    <property type="term" value="F:metal ion binding"/>
    <property type="evidence" value="ECO:0007669"/>
    <property type="project" value="UniProtKB-KW"/>
</dbReference>
<evidence type="ECO:0000256" key="1">
    <source>
        <dbReference type="ARBA" id="ARBA00022723"/>
    </source>
</evidence>
<protein>
    <submittedName>
        <fullName evidence="7">Uncharacterized protein</fullName>
    </submittedName>
</protein>